<organism evidence="5 6">
    <name type="scientific">Bdellovibrio svalbardensis</name>
    <dbReference type="NCBI Taxonomy" id="2972972"/>
    <lineage>
        <taxon>Bacteria</taxon>
        <taxon>Pseudomonadati</taxon>
        <taxon>Bdellovibrionota</taxon>
        <taxon>Bdellovibrionia</taxon>
        <taxon>Bdellovibrionales</taxon>
        <taxon>Pseudobdellovibrionaceae</taxon>
        <taxon>Bdellovibrio</taxon>
    </lineage>
</organism>
<evidence type="ECO:0000313" key="6">
    <source>
        <dbReference type="Proteomes" id="UP001152321"/>
    </source>
</evidence>
<evidence type="ECO:0000256" key="2">
    <source>
        <dbReference type="ARBA" id="ARBA00023012"/>
    </source>
</evidence>
<protein>
    <submittedName>
        <fullName evidence="5">Response regulator</fullName>
    </submittedName>
</protein>
<sequence length="134" mass="15373">MSFKILVVDDEKDLRDLICYFLKRENFTVETAENGKDAFNKIKEGRPDLVISDIRMPDWDGFELLSNVSRLENQFVPVLFISGYVGGDEAELKKNPHCMGFISKPISKTKLIEIVKEAQAKQTISPLNWQPDHE</sequence>
<evidence type="ECO:0000256" key="1">
    <source>
        <dbReference type="ARBA" id="ARBA00022553"/>
    </source>
</evidence>
<proteinExistence type="predicted"/>
<dbReference type="EMBL" id="JANRMI010000004">
    <property type="protein sequence ID" value="MDG0817399.1"/>
    <property type="molecule type" value="Genomic_DNA"/>
</dbReference>
<dbReference type="Pfam" id="PF00072">
    <property type="entry name" value="Response_reg"/>
    <property type="match status" value="1"/>
</dbReference>
<dbReference type="SMART" id="SM00448">
    <property type="entry name" value="REC"/>
    <property type="match status" value="1"/>
</dbReference>
<dbReference type="PROSITE" id="PS50110">
    <property type="entry name" value="RESPONSE_REGULATORY"/>
    <property type="match status" value="1"/>
</dbReference>
<dbReference type="InterPro" id="IPR011006">
    <property type="entry name" value="CheY-like_superfamily"/>
</dbReference>
<accession>A0ABT6DN86</accession>
<gene>
    <name evidence="5" type="ORF">NWE73_13540</name>
</gene>
<dbReference type="PANTHER" id="PTHR44591">
    <property type="entry name" value="STRESS RESPONSE REGULATOR PROTEIN 1"/>
    <property type="match status" value="1"/>
</dbReference>
<keyword evidence="6" id="KW-1185">Reference proteome</keyword>
<keyword evidence="1 3" id="KW-0597">Phosphoprotein</keyword>
<dbReference type="Gene3D" id="3.40.50.2300">
    <property type="match status" value="1"/>
</dbReference>
<keyword evidence="2" id="KW-0902">Two-component regulatory system</keyword>
<dbReference type="PANTHER" id="PTHR44591:SF14">
    <property type="entry name" value="PROTEIN PILG"/>
    <property type="match status" value="1"/>
</dbReference>
<feature type="domain" description="Response regulatory" evidence="4">
    <location>
        <begin position="4"/>
        <end position="119"/>
    </location>
</feature>
<evidence type="ECO:0000256" key="3">
    <source>
        <dbReference type="PROSITE-ProRule" id="PRU00169"/>
    </source>
</evidence>
<reference evidence="5" key="1">
    <citation type="submission" date="2022-08" db="EMBL/GenBank/DDBJ databases">
        <title>Novel Bdellovibrio Species Isolated from Svalbard: Designation Bdellovibrio svalbardensis.</title>
        <authorList>
            <person name="Mitchell R.J."/>
            <person name="Choi S.Y."/>
        </authorList>
    </citation>
    <scope>NUCLEOTIDE SEQUENCE</scope>
    <source>
        <strain evidence="5">PAP01</strain>
    </source>
</reference>
<feature type="modified residue" description="4-aspartylphosphate" evidence="3">
    <location>
        <position position="53"/>
    </location>
</feature>
<evidence type="ECO:0000259" key="4">
    <source>
        <dbReference type="PROSITE" id="PS50110"/>
    </source>
</evidence>
<dbReference type="CDD" id="cd00156">
    <property type="entry name" value="REC"/>
    <property type="match status" value="1"/>
</dbReference>
<dbReference type="RefSeq" id="WP_277578873.1">
    <property type="nucleotide sequence ID" value="NZ_JANRMI010000004.1"/>
</dbReference>
<name>A0ABT6DN86_9BACT</name>
<dbReference type="SUPFAM" id="SSF52172">
    <property type="entry name" value="CheY-like"/>
    <property type="match status" value="1"/>
</dbReference>
<evidence type="ECO:0000313" key="5">
    <source>
        <dbReference type="EMBL" id="MDG0817399.1"/>
    </source>
</evidence>
<comment type="caution">
    <text evidence="5">The sequence shown here is derived from an EMBL/GenBank/DDBJ whole genome shotgun (WGS) entry which is preliminary data.</text>
</comment>
<dbReference type="InterPro" id="IPR001789">
    <property type="entry name" value="Sig_transdc_resp-reg_receiver"/>
</dbReference>
<dbReference type="Proteomes" id="UP001152321">
    <property type="component" value="Unassembled WGS sequence"/>
</dbReference>
<dbReference type="InterPro" id="IPR050595">
    <property type="entry name" value="Bact_response_regulator"/>
</dbReference>